<dbReference type="SUPFAM" id="SSF52540">
    <property type="entry name" value="P-loop containing nucleoside triphosphate hydrolases"/>
    <property type="match status" value="1"/>
</dbReference>
<organism evidence="9">
    <name type="scientific">marine metagenome</name>
    <dbReference type="NCBI Taxonomy" id="408172"/>
    <lineage>
        <taxon>unclassified sequences</taxon>
        <taxon>metagenomes</taxon>
        <taxon>ecological metagenomes</taxon>
    </lineage>
</organism>
<feature type="domain" description="Rad50/SbcC-type AAA" evidence="8">
    <location>
        <begin position="5"/>
        <end position="41"/>
    </location>
</feature>
<evidence type="ECO:0000256" key="6">
    <source>
        <dbReference type="ARBA" id="ARBA00023204"/>
    </source>
</evidence>
<evidence type="ECO:0000256" key="7">
    <source>
        <dbReference type="ARBA" id="ARBA00033408"/>
    </source>
</evidence>
<dbReference type="EMBL" id="UINC01035374">
    <property type="protein sequence ID" value="SVB27673.1"/>
    <property type="molecule type" value="Genomic_DNA"/>
</dbReference>
<dbReference type="GO" id="GO:0005524">
    <property type="term" value="F:ATP binding"/>
    <property type="evidence" value="ECO:0007669"/>
    <property type="project" value="UniProtKB-KW"/>
</dbReference>
<dbReference type="GO" id="GO:0006310">
    <property type="term" value="P:DNA recombination"/>
    <property type="evidence" value="ECO:0007669"/>
    <property type="project" value="InterPro"/>
</dbReference>
<keyword evidence="3" id="KW-0547">Nucleotide-binding</keyword>
<sequence>MLQVLTITDFALIDHLELSLEPGFNVLTGETGAGKSIIVDA</sequence>
<evidence type="ECO:0000256" key="2">
    <source>
        <dbReference type="ARBA" id="ARBA00021315"/>
    </source>
</evidence>
<dbReference type="GO" id="GO:0043590">
    <property type="term" value="C:bacterial nucleoid"/>
    <property type="evidence" value="ECO:0007669"/>
    <property type="project" value="TreeGrafter"/>
</dbReference>
<proteinExistence type="inferred from homology"/>
<keyword evidence="4" id="KW-0227">DNA damage</keyword>
<dbReference type="GO" id="GO:0016887">
    <property type="term" value="F:ATP hydrolysis activity"/>
    <property type="evidence" value="ECO:0007669"/>
    <property type="project" value="InterPro"/>
</dbReference>
<evidence type="ECO:0000256" key="4">
    <source>
        <dbReference type="ARBA" id="ARBA00022763"/>
    </source>
</evidence>
<evidence type="ECO:0000256" key="1">
    <source>
        <dbReference type="ARBA" id="ARBA00009441"/>
    </source>
</evidence>
<accession>A0A382CQT3</accession>
<dbReference type="InterPro" id="IPR027417">
    <property type="entry name" value="P-loop_NTPase"/>
</dbReference>
<dbReference type="Pfam" id="PF13476">
    <property type="entry name" value="AAA_23"/>
    <property type="match status" value="1"/>
</dbReference>
<dbReference type="AlphaFoldDB" id="A0A382CQT3"/>
<dbReference type="PANTHER" id="PTHR11059">
    <property type="entry name" value="DNA REPAIR PROTEIN RECN"/>
    <property type="match status" value="1"/>
</dbReference>
<keyword evidence="6" id="KW-0234">DNA repair</keyword>
<reference evidence="9" key="1">
    <citation type="submission" date="2018-05" db="EMBL/GenBank/DDBJ databases">
        <authorList>
            <person name="Lanie J.A."/>
            <person name="Ng W.-L."/>
            <person name="Kazmierczak K.M."/>
            <person name="Andrzejewski T.M."/>
            <person name="Davidsen T.M."/>
            <person name="Wayne K.J."/>
            <person name="Tettelin H."/>
            <person name="Glass J.I."/>
            <person name="Rusch D."/>
            <person name="Podicherti R."/>
            <person name="Tsui H.-C.T."/>
            <person name="Winkler M.E."/>
        </authorList>
    </citation>
    <scope>NUCLEOTIDE SEQUENCE</scope>
</reference>
<dbReference type="InterPro" id="IPR004604">
    <property type="entry name" value="DNA_recomb/repair_RecN"/>
</dbReference>
<keyword evidence="5" id="KW-0067">ATP-binding</keyword>
<protein>
    <recommendedName>
        <fullName evidence="2">DNA repair protein RecN</fullName>
    </recommendedName>
    <alternativeName>
        <fullName evidence="7">Recombination protein N</fullName>
    </alternativeName>
</protein>
<dbReference type="Gene3D" id="3.40.50.300">
    <property type="entry name" value="P-loop containing nucleotide triphosphate hydrolases"/>
    <property type="match status" value="1"/>
</dbReference>
<comment type="similarity">
    <text evidence="1">Belongs to the RecN family.</text>
</comment>
<dbReference type="GO" id="GO:0009432">
    <property type="term" value="P:SOS response"/>
    <property type="evidence" value="ECO:0007669"/>
    <property type="project" value="TreeGrafter"/>
</dbReference>
<gene>
    <name evidence="9" type="ORF">METZ01_LOCUS180527</name>
</gene>
<dbReference type="InterPro" id="IPR038729">
    <property type="entry name" value="Rad50/SbcC_AAA"/>
</dbReference>
<evidence type="ECO:0000256" key="5">
    <source>
        <dbReference type="ARBA" id="ARBA00022840"/>
    </source>
</evidence>
<evidence type="ECO:0000259" key="8">
    <source>
        <dbReference type="Pfam" id="PF13476"/>
    </source>
</evidence>
<evidence type="ECO:0000256" key="3">
    <source>
        <dbReference type="ARBA" id="ARBA00022741"/>
    </source>
</evidence>
<name>A0A382CQT3_9ZZZZ</name>
<feature type="non-terminal residue" evidence="9">
    <location>
        <position position="41"/>
    </location>
</feature>
<dbReference type="PANTHER" id="PTHR11059:SF0">
    <property type="entry name" value="DNA REPAIR PROTEIN RECN"/>
    <property type="match status" value="1"/>
</dbReference>
<evidence type="ECO:0000313" key="9">
    <source>
        <dbReference type="EMBL" id="SVB27673.1"/>
    </source>
</evidence>
<dbReference type="GO" id="GO:0006302">
    <property type="term" value="P:double-strand break repair"/>
    <property type="evidence" value="ECO:0007669"/>
    <property type="project" value="InterPro"/>
</dbReference>